<comment type="similarity">
    <text evidence="1">Belongs to the DprA/Smf family.</text>
</comment>
<proteinExistence type="inferred from homology"/>
<feature type="domain" description="Smf/DprA SLOG" evidence="2">
    <location>
        <begin position="80"/>
        <end position="289"/>
    </location>
</feature>
<accession>A0A2N5HM30</accession>
<dbReference type="EMBL" id="PGVE01000035">
    <property type="protein sequence ID" value="PLS06537.1"/>
    <property type="molecule type" value="Genomic_DNA"/>
</dbReference>
<dbReference type="Pfam" id="PF02481">
    <property type="entry name" value="DNA_processg_A"/>
    <property type="match status" value="1"/>
</dbReference>
<comment type="caution">
    <text evidence="3">The sequence shown here is derived from an EMBL/GenBank/DDBJ whole genome shotgun (WGS) entry which is preliminary data.</text>
</comment>
<gene>
    <name evidence="3" type="primary">dprA</name>
    <name evidence="3" type="ORF">CVD27_08315</name>
</gene>
<dbReference type="Proteomes" id="UP000234950">
    <property type="component" value="Unassembled WGS sequence"/>
</dbReference>
<dbReference type="NCBIfam" id="TIGR00732">
    <property type="entry name" value="dprA"/>
    <property type="match status" value="1"/>
</dbReference>
<dbReference type="InterPro" id="IPR003488">
    <property type="entry name" value="DprA"/>
</dbReference>
<protein>
    <submittedName>
        <fullName evidence="3">DNA-protecting protein DprA</fullName>
    </submittedName>
</protein>
<organism evidence="3 4">
    <name type="scientific">Neobacillus cucumis</name>
    <dbReference type="NCBI Taxonomy" id="1740721"/>
    <lineage>
        <taxon>Bacteria</taxon>
        <taxon>Bacillati</taxon>
        <taxon>Bacillota</taxon>
        <taxon>Bacilli</taxon>
        <taxon>Bacillales</taxon>
        <taxon>Bacillaceae</taxon>
        <taxon>Neobacillus</taxon>
    </lineage>
</organism>
<evidence type="ECO:0000259" key="2">
    <source>
        <dbReference type="Pfam" id="PF02481"/>
    </source>
</evidence>
<dbReference type="SUPFAM" id="SSF102405">
    <property type="entry name" value="MCP/YpsA-like"/>
    <property type="match status" value="1"/>
</dbReference>
<dbReference type="InterPro" id="IPR057666">
    <property type="entry name" value="DrpA_SLOG"/>
</dbReference>
<dbReference type="GO" id="GO:0009294">
    <property type="term" value="P:DNA-mediated transformation"/>
    <property type="evidence" value="ECO:0007669"/>
    <property type="project" value="InterPro"/>
</dbReference>
<dbReference type="RefSeq" id="WP_101647426.1">
    <property type="nucleotide sequence ID" value="NZ_PGVE01000035.1"/>
</dbReference>
<evidence type="ECO:0000256" key="1">
    <source>
        <dbReference type="ARBA" id="ARBA00006525"/>
    </source>
</evidence>
<sequence length="299" mass="33421">MDRFKEKFVQLLHYPNMSWNNVYTILKKDPMLQSLSESTTPSNLFLPNLNLDSSKSSSTSFLPDSIHEQIRQYQTNDIAVITIFDKEYPPSLKEIYQPPWALYAKGDLALLEKEPKLAVVGSRQATQYGKNAIKLLFPELIENDILIVSGLAKGVDALAHEQTIKIGGKTIGVIAGGFYHIYPKENIPLAVDMMKTQLVLSEYPPDTKPLRWHFPARNRIISGLAAGTFIIEAKRKSGSLITANYAVNEGRDVFSLPGSIFNPCSDGTNELIQQGAKLVLTAKDILEDLKYHSQKINKN</sequence>
<evidence type="ECO:0000313" key="3">
    <source>
        <dbReference type="EMBL" id="PLS06537.1"/>
    </source>
</evidence>
<dbReference type="PANTHER" id="PTHR43022:SF1">
    <property type="entry name" value="PROTEIN SMF"/>
    <property type="match status" value="1"/>
</dbReference>
<dbReference type="Gene3D" id="3.40.50.450">
    <property type="match status" value="1"/>
</dbReference>
<dbReference type="OrthoDB" id="9785707at2"/>
<evidence type="ECO:0000313" key="4">
    <source>
        <dbReference type="Proteomes" id="UP000234950"/>
    </source>
</evidence>
<keyword evidence="4" id="KW-1185">Reference proteome</keyword>
<dbReference type="PANTHER" id="PTHR43022">
    <property type="entry name" value="PROTEIN SMF"/>
    <property type="match status" value="1"/>
</dbReference>
<dbReference type="AlphaFoldDB" id="A0A2N5HM30"/>
<reference evidence="3 4" key="1">
    <citation type="submission" date="2017-11" db="EMBL/GenBank/DDBJ databases">
        <title>Comparitive Functional Genomics of Dry Heat Resistant strains isolated from the Viking Spacecraft.</title>
        <authorList>
            <person name="Seuylemezian A."/>
            <person name="Cooper K."/>
            <person name="Vaishampayan P."/>
        </authorList>
    </citation>
    <scope>NUCLEOTIDE SEQUENCE [LARGE SCALE GENOMIC DNA]</scope>
    <source>
        <strain evidence="3 4">V32-6</strain>
    </source>
</reference>
<name>A0A2N5HM30_9BACI</name>